<keyword evidence="1" id="KW-0229">DNA integration</keyword>
<sequence length="129" mass="15040">MRLRGYALRTQKTYLHWIRRYIYFIDRRHPTDAGADDVRAFLTFLAADRKVAINTQKVALNALVYLYHKFLDQELGELGFTLATKQRQLPTVMSLNEVRSILNRLTGRNRLIIGVLYGSGLRINECLRL</sequence>
<dbReference type="SUPFAM" id="SSF56349">
    <property type="entry name" value="DNA breaking-rejoining enzymes"/>
    <property type="match status" value="1"/>
</dbReference>
<keyword evidence="2 4" id="KW-0238">DNA-binding</keyword>
<dbReference type="InterPro" id="IPR011010">
    <property type="entry name" value="DNA_brk_join_enz"/>
</dbReference>
<dbReference type="GO" id="GO:0015074">
    <property type="term" value="P:DNA integration"/>
    <property type="evidence" value="ECO:0007669"/>
    <property type="project" value="UniProtKB-KW"/>
</dbReference>
<name>A0A1E8CLS9_9GAMM</name>
<proteinExistence type="predicted"/>
<dbReference type="STRING" id="1524254.PHACT_10015"/>
<gene>
    <name evidence="7" type="ORF">PHACT_10015</name>
</gene>
<accession>A0A1E8CLS9</accession>
<dbReference type="GO" id="GO:0006310">
    <property type="term" value="P:DNA recombination"/>
    <property type="evidence" value="ECO:0007669"/>
    <property type="project" value="UniProtKB-KW"/>
</dbReference>
<dbReference type="AlphaFoldDB" id="A0A1E8CLS9"/>
<dbReference type="Gene3D" id="1.10.443.10">
    <property type="entry name" value="Intergrase catalytic core"/>
    <property type="match status" value="1"/>
</dbReference>
<evidence type="ECO:0000256" key="2">
    <source>
        <dbReference type="ARBA" id="ARBA00023125"/>
    </source>
</evidence>
<evidence type="ECO:0000313" key="8">
    <source>
        <dbReference type="Proteomes" id="UP000175669"/>
    </source>
</evidence>
<feature type="domain" description="Tyr recombinase" evidence="5">
    <location>
        <begin position="88"/>
        <end position="129"/>
    </location>
</feature>
<dbReference type="InterPro" id="IPR044068">
    <property type="entry name" value="CB"/>
</dbReference>
<organism evidence="7 8">
    <name type="scientific">Pseudohongiella acticola</name>
    <dbReference type="NCBI Taxonomy" id="1524254"/>
    <lineage>
        <taxon>Bacteria</taxon>
        <taxon>Pseudomonadati</taxon>
        <taxon>Pseudomonadota</taxon>
        <taxon>Gammaproteobacteria</taxon>
        <taxon>Pseudomonadales</taxon>
        <taxon>Pseudohongiellaceae</taxon>
        <taxon>Pseudohongiella</taxon>
    </lineage>
</organism>
<dbReference type="EMBL" id="MASR01000001">
    <property type="protein sequence ID" value="OFE13431.1"/>
    <property type="molecule type" value="Genomic_DNA"/>
</dbReference>
<dbReference type="InterPro" id="IPR002104">
    <property type="entry name" value="Integrase_catalytic"/>
</dbReference>
<dbReference type="PROSITE" id="PS51900">
    <property type="entry name" value="CB"/>
    <property type="match status" value="1"/>
</dbReference>
<evidence type="ECO:0000259" key="5">
    <source>
        <dbReference type="PROSITE" id="PS51898"/>
    </source>
</evidence>
<dbReference type="InterPro" id="IPR013762">
    <property type="entry name" value="Integrase-like_cat_sf"/>
</dbReference>
<evidence type="ECO:0000259" key="6">
    <source>
        <dbReference type="PROSITE" id="PS51900"/>
    </source>
</evidence>
<dbReference type="Pfam" id="PF13495">
    <property type="entry name" value="Phage_int_SAM_4"/>
    <property type="match status" value="1"/>
</dbReference>
<dbReference type="PROSITE" id="PS51898">
    <property type="entry name" value="TYR_RECOMBINASE"/>
    <property type="match status" value="1"/>
</dbReference>
<evidence type="ECO:0000256" key="1">
    <source>
        <dbReference type="ARBA" id="ARBA00022908"/>
    </source>
</evidence>
<dbReference type="Proteomes" id="UP000175669">
    <property type="component" value="Unassembled WGS sequence"/>
</dbReference>
<comment type="caution">
    <text evidence="7">The sequence shown here is derived from an EMBL/GenBank/DDBJ whole genome shotgun (WGS) entry which is preliminary data.</text>
</comment>
<feature type="domain" description="Core-binding (CB)" evidence="6">
    <location>
        <begin position="1"/>
        <end position="71"/>
    </location>
</feature>
<evidence type="ECO:0008006" key="9">
    <source>
        <dbReference type="Google" id="ProtNLM"/>
    </source>
</evidence>
<evidence type="ECO:0000256" key="4">
    <source>
        <dbReference type="PROSITE-ProRule" id="PRU01248"/>
    </source>
</evidence>
<evidence type="ECO:0000313" key="7">
    <source>
        <dbReference type="EMBL" id="OFE13431.1"/>
    </source>
</evidence>
<reference evidence="8" key="1">
    <citation type="submission" date="2016-07" db="EMBL/GenBank/DDBJ databases">
        <authorList>
            <person name="Florea S."/>
            <person name="Webb J.S."/>
            <person name="Jaromczyk J."/>
            <person name="Schardl C.L."/>
        </authorList>
    </citation>
    <scope>NUCLEOTIDE SEQUENCE [LARGE SCALE GENOMIC DNA]</scope>
    <source>
        <strain evidence="8">KCTC 42131</strain>
    </source>
</reference>
<dbReference type="InterPro" id="IPR004107">
    <property type="entry name" value="Integrase_SAM-like_N"/>
</dbReference>
<dbReference type="GO" id="GO:0003677">
    <property type="term" value="F:DNA binding"/>
    <property type="evidence" value="ECO:0007669"/>
    <property type="project" value="UniProtKB-UniRule"/>
</dbReference>
<dbReference type="InterPro" id="IPR010998">
    <property type="entry name" value="Integrase_recombinase_N"/>
</dbReference>
<keyword evidence="3" id="KW-0233">DNA recombination</keyword>
<protein>
    <recommendedName>
        <fullName evidence="9">Core-binding (CB) domain-containing protein</fullName>
    </recommendedName>
</protein>
<dbReference type="Gene3D" id="1.10.150.130">
    <property type="match status" value="1"/>
</dbReference>
<keyword evidence="8" id="KW-1185">Reference proteome</keyword>
<evidence type="ECO:0000256" key="3">
    <source>
        <dbReference type="ARBA" id="ARBA00023172"/>
    </source>
</evidence>